<dbReference type="RefSeq" id="WP_117952550.1">
    <property type="nucleotide sequence ID" value="NZ_QRAN01000002.1"/>
</dbReference>
<dbReference type="AlphaFoldDB" id="A0A3L7E4I5"/>
<comment type="caution">
    <text evidence="1">The sequence shown here is derived from an EMBL/GenBank/DDBJ whole genome shotgun (WGS) entry which is preliminary data.</text>
</comment>
<dbReference type="PANTHER" id="PTHR30441:SF4">
    <property type="entry name" value="PROTEIN ASMA"/>
    <property type="match status" value="1"/>
</dbReference>
<dbReference type="GO" id="GO:0090313">
    <property type="term" value="P:regulation of protein targeting to membrane"/>
    <property type="evidence" value="ECO:0007669"/>
    <property type="project" value="TreeGrafter"/>
</dbReference>
<dbReference type="GO" id="GO:0005886">
    <property type="term" value="C:plasma membrane"/>
    <property type="evidence" value="ECO:0007669"/>
    <property type="project" value="TreeGrafter"/>
</dbReference>
<evidence type="ECO:0000313" key="1">
    <source>
        <dbReference type="EMBL" id="RLQ23372.1"/>
    </source>
</evidence>
<keyword evidence="2" id="KW-1185">Reference proteome</keyword>
<reference evidence="1 2" key="1">
    <citation type="submission" date="2018-07" db="EMBL/GenBank/DDBJ databases">
        <title>Halioglobus sp. genome submission.</title>
        <authorList>
            <person name="Ye M.-Q."/>
            <person name="Du Z.-J."/>
        </authorList>
    </citation>
    <scope>NUCLEOTIDE SEQUENCE [LARGE SCALE GENOMIC DNA]</scope>
    <source>
        <strain evidence="1 2">U0301</strain>
    </source>
</reference>
<evidence type="ECO:0000313" key="2">
    <source>
        <dbReference type="Proteomes" id="UP000265509"/>
    </source>
</evidence>
<name>A0A3L7E4I5_9GAMM</name>
<accession>A0A3L7E4I5</accession>
<dbReference type="EMBL" id="QRAN01000002">
    <property type="protein sequence ID" value="RLQ23372.1"/>
    <property type="molecule type" value="Genomic_DNA"/>
</dbReference>
<dbReference type="PANTHER" id="PTHR30441">
    <property type="entry name" value="DUF748 DOMAIN-CONTAINING PROTEIN"/>
    <property type="match status" value="1"/>
</dbReference>
<sequence length="867" mass="92763">MSPALRKLIWALALLAAALVLLVLAVGHVLRDPLILEQYASKLLQREVRIGELHEIRFDREPSFVVEGLSIANPAWAEQPHFLSLRRARVHLDLPSLWRDGPLVISDLELEGLQLALLQREGESPNWQFGDEKAADTAGNEEELALPVLLEQAHIRDSAIIYRTPDADLHSRLEGQLHGAKGIVLTVDGRWRDQPLRVSGQVEQVGPGLQLAGEGEYRGWQATVEGALADPLAFTGLDLQLQLQGQPVLPVAAQAPARRLPLALQIHVNGSGRKLDVSRGLLVSGDSQLTINGTLGNPASLRGLDLDLVFDSPDLKALLPVSPANELPVQVALQTRLRSDGATLRLEKLSARSGGARLWGDISLPMQGGLAGSLLSLRAEGASTGELLAPWTGQPVADLPFELDLEGRWQDPQWQLQTFQLNVGESHLDAALSLTPQAQGIAGTGRIQLSGKHALRALAALGLTARLPNESFMLRSAVDLGADGALQLTDLDLQLGRSDLSGQLSYAPGSPARVDAQLHAGKLDLRFLTDAIQRQLQQADSGSSDAAALESGAPLSAAQQAERLIPDTALDMSWLDAVEGELSLDIDEVIAEEGIQSSASFHLRLADGRLESDEMQWQGSFSTGQASLLLAHAAPGAQFELRLQSHRLPLIWLVTGNSGAEQQADYRMALSGSGASLRQLAASLDGSVYLRGNGGKIDNNGLNLVLGDVFGEIVSRINPFVEREPYTQVECHAGGLLLEDGLATLAPGLVIRTDKIDIALGGTVDLNSEQLDMVFNTRSRTGIGISASKALTPYLKLGGNFTYPRLGVNPTGVVVSGGAAFATGGLSILAEGMWDRWVATSVNPCEALFKQDNKVESELKKLFGRPL</sequence>
<dbReference type="Proteomes" id="UP000265509">
    <property type="component" value="Unassembled WGS sequence"/>
</dbReference>
<dbReference type="OrthoDB" id="9766390at2"/>
<organism evidence="1 2">
    <name type="scientific">Seongchinamella sediminis</name>
    <dbReference type="NCBI Taxonomy" id="2283635"/>
    <lineage>
        <taxon>Bacteria</taxon>
        <taxon>Pseudomonadati</taxon>
        <taxon>Pseudomonadota</taxon>
        <taxon>Gammaproteobacteria</taxon>
        <taxon>Cellvibrionales</taxon>
        <taxon>Halieaceae</taxon>
        <taxon>Seongchinamella</taxon>
    </lineage>
</organism>
<dbReference type="InterPro" id="IPR052894">
    <property type="entry name" value="AsmA-related"/>
</dbReference>
<gene>
    <name evidence="1" type="ORF">DWB85_02125</name>
</gene>
<proteinExistence type="predicted"/>
<protein>
    <submittedName>
        <fullName evidence="1">Uncharacterized protein</fullName>
    </submittedName>
</protein>